<dbReference type="Proteomes" id="UP000484885">
    <property type="component" value="Unassembled WGS sequence"/>
</dbReference>
<keyword evidence="2" id="KW-1185">Reference proteome</keyword>
<proteinExistence type="predicted"/>
<accession>A0A845UWQ9</accession>
<name>A0A845UWQ9_9GAMM</name>
<dbReference type="GO" id="GO:0016740">
    <property type="term" value="F:transferase activity"/>
    <property type="evidence" value="ECO:0007669"/>
    <property type="project" value="UniProtKB-KW"/>
</dbReference>
<dbReference type="SUPFAM" id="SSF55729">
    <property type="entry name" value="Acyl-CoA N-acyltransferases (Nat)"/>
    <property type="match status" value="1"/>
</dbReference>
<sequence length="376" mass="42992">MSPVIVSAVDHRRDWEDLWGLSRKLYADDPAWVEPLRAERKTLWSDENPWFEHAHGQLFLARRAGQVVGSISAQVDRLQPLEQGRRVGYFGQFECTNEAEVASVLFETASQWLREQGCTWMRGPYDLGINQSCGLLVSGYDTPPMILMGHARPYYRELLEGAGLVREMDLLAYRVAPDFVAPAAMRRLLERSRRRLSFRPLNMDSYGQEVELLRELFNDAWADNWGFVPLTRAEFAHTGREIRRILNPDHACVAEIDGQAAGFLIALPNINELIRDLGGRLFPTGWIRLLWRLKRRGASTARVPLMGVSRKHQRGPLGAAISFGMIDNVRHALHRDGIRHVEMSWILETNQGMNSLIHAMGGDLYKRYRMYGRALD</sequence>
<reference evidence="1 2" key="1">
    <citation type="submission" date="2020-02" db="EMBL/GenBank/DDBJ databases">
        <authorList>
            <person name="Zhang X.-Y."/>
        </authorList>
    </citation>
    <scope>NUCLEOTIDE SEQUENCE [LARGE SCALE GENOMIC DNA]</scope>
    <source>
        <strain evidence="1 2">C33</strain>
    </source>
</reference>
<dbReference type="PANTHER" id="PTHR41368:SF1">
    <property type="entry name" value="PROTEIN YGHO"/>
    <property type="match status" value="1"/>
</dbReference>
<dbReference type="InterPro" id="IPR039968">
    <property type="entry name" value="BcerS-like"/>
</dbReference>
<keyword evidence="1" id="KW-0808">Transferase</keyword>
<protein>
    <submittedName>
        <fullName evidence="1">N-acetyltransferase</fullName>
    </submittedName>
</protein>
<evidence type="ECO:0000313" key="2">
    <source>
        <dbReference type="Proteomes" id="UP000484885"/>
    </source>
</evidence>
<organism evidence="1 2">
    <name type="scientific">Wenzhouxiangella limi</name>
    <dbReference type="NCBI Taxonomy" id="2707351"/>
    <lineage>
        <taxon>Bacteria</taxon>
        <taxon>Pseudomonadati</taxon>
        <taxon>Pseudomonadota</taxon>
        <taxon>Gammaproteobacteria</taxon>
        <taxon>Chromatiales</taxon>
        <taxon>Wenzhouxiangellaceae</taxon>
        <taxon>Wenzhouxiangella</taxon>
    </lineage>
</organism>
<dbReference type="AlphaFoldDB" id="A0A845UWQ9"/>
<dbReference type="RefSeq" id="WP_164210075.1">
    <property type="nucleotide sequence ID" value="NZ_JAAGSC010000031.1"/>
</dbReference>
<dbReference type="EMBL" id="JAAGSC010000031">
    <property type="protein sequence ID" value="NDY94682.1"/>
    <property type="molecule type" value="Genomic_DNA"/>
</dbReference>
<dbReference type="InterPro" id="IPR016181">
    <property type="entry name" value="Acyl_CoA_acyltransferase"/>
</dbReference>
<comment type="caution">
    <text evidence="1">The sequence shown here is derived from an EMBL/GenBank/DDBJ whole genome shotgun (WGS) entry which is preliminary data.</text>
</comment>
<evidence type="ECO:0000313" key="1">
    <source>
        <dbReference type="EMBL" id="NDY94682.1"/>
    </source>
</evidence>
<dbReference type="Gene3D" id="3.40.630.30">
    <property type="match status" value="1"/>
</dbReference>
<dbReference type="PANTHER" id="PTHR41368">
    <property type="entry name" value="PROTEIN YGHO"/>
    <property type="match status" value="1"/>
</dbReference>
<gene>
    <name evidence="1" type="ORF">G3I74_02925</name>
</gene>